<dbReference type="PIRSF" id="PIRSF000137">
    <property type="entry name" value="Alcohol_oxidase"/>
    <property type="match status" value="1"/>
</dbReference>
<dbReference type="Gene3D" id="3.50.50.60">
    <property type="entry name" value="FAD/NAD(P)-binding domain"/>
    <property type="match status" value="1"/>
</dbReference>
<keyword evidence="7" id="KW-0732">Signal</keyword>
<dbReference type="PANTHER" id="PTHR11552:SF201">
    <property type="entry name" value="GLUCOSE-METHANOL-CHOLINE OXIDOREDUCTASE N-TERMINAL DOMAIN-CONTAINING PROTEIN"/>
    <property type="match status" value="1"/>
</dbReference>
<evidence type="ECO:0000313" key="11">
    <source>
        <dbReference type="Proteomes" id="UP001492380"/>
    </source>
</evidence>
<feature type="chain" id="PRO_5046734063" evidence="7">
    <location>
        <begin position="27"/>
        <end position="624"/>
    </location>
</feature>
<dbReference type="InterPro" id="IPR012132">
    <property type="entry name" value="GMC_OxRdtase"/>
</dbReference>
<dbReference type="PANTHER" id="PTHR11552">
    <property type="entry name" value="GLUCOSE-METHANOL-CHOLINE GMC OXIDOREDUCTASE"/>
    <property type="match status" value="1"/>
</dbReference>
<evidence type="ECO:0000259" key="8">
    <source>
        <dbReference type="PROSITE" id="PS00623"/>
    </source>
</evidence>
<dbReference type="Pfam" id="PF00732">
    <property type="entry name" value="GMC_oxred_N"/>
    <property type="match status" value="1"/>
</dbReference>
<evidence type="ECO:0000256" key="3">
    <source>
        <dbReference type="ARBA" id="ARBA00022630"/>
    </source>
</evidence>
<dbReference type="SUPFAM" id="SSF54373">
    <property type="entry name" value="FAD-linked reductases, C-terminal domain"/>
    <property type="match status" value="1"/>
</dbReference>
<evidence type="ECO:0000256" key="1">
    <source>
        <dbReference type="ARBA" id="ARBA00001974"/>
    </source>
</evidence>
<organism evidence="10 11">
    <name type="scientific">Phyllosticta capitalensis</name>
    <dbReference type="NCBI Taxonomy" id="121624"/>
    <lineage>
        <taxon>Eukaryota</taxon>
        <taxon>Fungi</taxon>
        <taxon>Dikarya</taxon>
        <taxon>Ascomycota</taxon>
        <taxon>Pezizomycotina</taxon>
        <taxon>Dothideomycetes</taxon>
        <taxon>Dothideomycetes incertae sedis</taxon>
        <taxon>Botryosphaeriales</taxon>
        <taxon>Phyllostictaceae</taxon>
        <taxon>Phyllosticta</taxon>
    </lineage>
</organism>
<accession>A0ABR1Z5N3</accession>
<sequence>MSAYTSASWSPLLLLLLCTALSYATASPPTSTTFNHTFDFVIVGGGTAGLVLANRLSANASVRVAVIEAGGSVQGDPRVLNTTSFGLGLGTELDWAYATLPQRFARNETQTCHAGRALGGTSTINGMTYLRAQRAEIDAWETMLNNSGWNWSTVYRCYNESEHFQPPSPSQAANGAAFDAAFHGTDGPVRVGWQETAPLPQSGTAVVEETWANLGVQRRADPAGGAMRGFSTWPLTVDARTSTRADAATAYLWPVVGERENLMVLLNTTATRVLWREGEHDEALASGVEVITADGRVEIVRARREVILAAGALRTPALLEHSGVGDPAILNPLSIPLKVALPSVGANLIDQTNVPLSASLLLNSSSSPDFHGYPTYVTYLTLRDLIPNATAVASLRASAMASIQHYASLNVAANPPTSGPTLAAQTTLLRAQLDLMFSNAATLPVVEILTAPFAAEGSGVVTMPSWALRPLGRGSVHITATSDYDGHHHRNASIAINPNYLLQPLDRHVQRLAVRAATQYLHTAPLSAFVNTSSLPLPLPLNDTILDKYIAQSYGPNAHFAGTTAMLPREVGGVVDARLKVYGTSNVRVVDASVLPWQVSGHLSATVYAVAERAAEMILQGEMA</sequence>
<dbReference type="PROSITE" id="PS00624">
    <property type="entry name" value="GMC_OXRED_2"/>
    <property type="match status" value="1"/>
</dbReference>
<dbReference type="SUPFAM" id="SSF51905">
    <property type="entry name" value="FAD/NAD(P)-binding domain"/>
    <property type="match status" value="1"/>
</dbReference>
<comment type="cofactor">
    <cofactor evidence="1">
        <name>FAD</name>
        <dbReference type="ChEBI" id="CHEBI:57692"/>
    </cofactor>
</comment>
<evidence type="ECO:0000313" key="10">
    <source>
        <dbReference type="EMBL" id="KAK8247512.1"/>
    </source>
</evidence>
<dbReference type="Gene3D" id="3.30.560.10">
    <property type="entry name" value="Glucose Oxidase, domain 3"/>
    <property type="match status" value="1"/>
</dbReference>
<keyword evidence="5" id="KW-0560">Oxidoreductase</keyword>
<feature type="domain" description="Glucose-methanol-choline oxidoreductase N-terminal" evidence="9">
    <location>
        <begin position="311"/>
        <end position="325"/>
    </location>
</feature>
<comment type="caution">
    <text evidence="10">The sequence shown here is derived from an EMBL/GenBank/DDBJ whole genome shotgun (WGS) entry which is preliminary data.</text>
</comment>
<reference evidence="10 11" key="1">
    <citation type="submission" date="2024-04" db="EMBL/GenBank/DDBJ databases">
        <title>Phyllosticta paracitricarpa is synonymous to the EU quarantine fungus P. citricarpa based on phylogenomic analyses.</title>
        <authorList>
            <consortium name="Lawrence Berkeley National Laboratory"/>
            <person name="Van Ingen-Buijs V.A."/>
            <person name="Van Westerhoven A.C."/>
            <person name="Haridas S."/>
            <person name="Skiadas P."/>
            <person name="Martin F."/>
            <person name="Groenewald J.Z."/>
            <person name="Crous P.W."/>
            <person name="Seidl M.F."/>
        </authorList>
    </citation>
    <scope>NUCLEOTIDE SEQUENCE [LARGE SCALE GENOMIC DNA]</scope>
    <source>
        <strain evidence="10 11">CBS 123374</strain>
    </source>
</reference>
<comment type="similarity">
    <text evidence="2 6">Belongs to the GMC oxidoreductase family.</text>
</comment>
<dbReference type="Proteomes" id="UP001492380">
    <property type="component" value="Unassembled WGS sequence"/>
</dbReference>
<dbReference type="InterPro" id="IPR007867">
    <property type="entry name" value="GMC_OxRtase_C"/>
</dbReference>
<keyword evidence="3 6" id="KW-0285">Flavoprotein</keyword>
<evidence type="ECO:0000256" key="2">
    <source>
        <dbReference type="ARBA" id="ARBA00010790"/>
    </source>
</evidence>
<evidence type="ECO:0000256" key="5">
    <source>
        <dbReference type="ARBA" id="ARBA00023002"/>
    </source>
</evidence>
<evidence type="ECO:0000256" key="6">
    <source>
        <dbReference type="RuleBase" id="RU003968"/>
    </source>
</evidence>
<feature type="domain" description="Glucose-methanol-choline oxidoreductase N-terminal" evidence="8">
    <location>
        <begin position="115"/>
        <end position="138"/>
    </location>
</feature>
<evidence type="ECO:0000256" key="7">
    <source>
        <dbReference type="SAM" id="SignalP"/>
    </source>
</evidence>
<dbReference type="InterPro" id="IPR027424">
    <property type="entry name" value="Glucose_Oxidase_domain_2"/>
</dbReference>
<evidence type="ECO:0000259" key="9">
    <source>
        <dbReference type="PROSITE" id="PS00624"/>
    </source>
</evidence>
<dbReference type="InterPro" id="IPR000172">
    <property type="entry name" value="GMC_OxRdtase_N"/>
</dbReference>
<dbReference type="EMBL" id="JBBWRZ010000001">
    <property type="protein sequence ID" value="KAK8247512.1"/>
    <property type="molecule type" value="Genomic_DNA"/>
</dbReference>
<dbReference type="InterPro" id="IPR036188">
    <property type="entry name" value="FAD/NAD-bd_sf"/>
</dbReference>
<keyword evidence="4 6" id="KW-0274">FAD</keyword>
<gene>
    <name evidence="10" type="ORF">HDK90DRAFT_540470</name>
</gene>
<name>A0ABR1Z5N3_9PEZI</name>
<feature type="signal peptide" evidence="7">
    <location>
        <begin position="1"/>
        <end position="26"/>
    </location>
</feature>
<proteinExistence type="inferred from homology"/>
<keyword evidence="11" id="KW-1185">Reference proteome</keyword>
<evidence type="ECO:0000256" key="4">
    <source>
        <dbReference type="ARBA" id="ARBA00022827"/>
    </source>
</evidence>
<dbReference type="Gene3D" id="4.10.450.10">
    <property type="entry name" value="Glucose Oxidase, domain 2"/>
    <property type="match status" value="1"/>
</dbReference>
<dbReference type="PROSITE" id="PS00623">
    <property type="entry name" value="GMC_OXRED_1"/>
    <property type="match status" value="1"/>
</dbReference>
<protein>
    <submittedName>
        <fullName evidence="10">Choline dehydrogenase</fullName>
    </submittedName>
</protein>
<dbReference type="Pfam" id="PF05199">
    <property type="entry name" value="GMC_oxred_C"/>
    <property type="match status" value="1"/>
</dbReference>